<feature type="transmembrane region" description="Helical" evidence="1">
    <location>
        <begin position="72"/>
        <end position="94"/>
    </location>
</feature>
<feature type="transmembrane region" description="Helical" evidence="1">
    <location>
        <begin position="123"/>
        <end position="151"/>
    </location>
</feature>
<feature type="transmembrane region" description="Helical" evidence="1">
    <location>
        <begin position="45"/>
        <end position="65"/>
    </location>
</feature>
<protein>
    <recommendedName>
        <fullName evidence="4">Tripartite tricarboxylate transporter TctB family protein</fullName>
    </recommendedName>
</protein>
<feature type="transmembrane region" description="Helical" evidence="1">
    <location>
        <begin position="100"/>
        <end position="116"/>
    </location>
</feature>
<evidence type="ECO:0000256" key="1">
    <source>
        <dbReference type="SAM" id="Phobius"/>
    </source>
</evidence>
<reference evidence="2 3" key="1">
    <citation type="submission" date="2017-05" db="EMBL/GenBank/DDBJ databases">
        <authorList>
            <person name="Varghese N."/>
            <person name="Submissions S."/>
        </authorList>
    </citation>
    <scope>NUCLEOTIDE SEQUENCE [LARGE SCALE GENOMIC DNA]</scope>
    <source>
        <strain evidence="2 3">DSM 26001</strain>
    </source>
</reference>
<evidence type="ECO:0000313" key="2">
    <source>
        <dbReference type="EMBL" id="SMP65072.1"/>
    </source>
</evidence>
<feature type="transmembrane region" description="Helical" evidence="1">
    <location>
        <begin position="163"/>
        <end position="182"/>
    </location>
</feature>
<evidence type="ECO:0000313" key="3">
    <source>
        <dbReference type="Proteomes" id="UP001158049"/>
    </source>
</evidence>
<accession>A0ABY1QDG2</accession>
<evidence type="ECO:0008006" key="4">
    <source>
        <dbReference type="Google" id="ProtNLM"/>
    </source>
</evidence>
<dbReference type="EMBL" id="FXUL01000010">
    <property type="protein sequence ID" value="SMP65072.1"/>
    <property type="molecule type" value="Genomic_DNA"/>
</dbReference>
<gene>
    <name evidence="2" type="ORF">SAMN06295970_110144</name>
</gene>
<keyword evidence="1" id="KW-0812">Transmembrane</keyword>
<feature type="transmembrane region" description="Helical" evidence="1">
    <location>
        <begin position="7"/>
        <end position="25"/>
    </location>
</feature>
<name>A0ABY1QDG2_9BURK</name>
<proteinExistence type="predicted"/>
<keyword evidence="1" id="KW-1133">Transmembrane helix</keyword>
<keyword evidence="1" id="KW-0472">Membrane</keyword>
<organism evidence="2 3">
    <name type="scientific">Noviherbaspirillum suwonense</name>
    <dbReference type="NCBI Taxonomy" id="1224511"/>
    <lineage>
        <taxon>Bacteria</taxon>
        <taxon>Pseudomonadati</taxon>
        <taxon>Pseudomonadota</taxon>
        <taxon>Betaproteobacteria</taxon>
        <taxon>Burkholderiales</taxon>
        <taxon>Oxalobacteraceae</taxon>
        <taxon>Noviherbaspirillum</taxon>
    </lineage>
</organism>
<dbReference type="RefSeq" id="WP_283442982.1">
    <property type="nucleotide sequence ID" value="NZ_FXUL01000010.1"/>
</dbReference>
<dbReference type="Proteomes" id="UP001158049">
    <property type="component" value="Unassembled WGS sequence"/>
</dbReference>
<sequence length="205" mass="21330">MKIQNRQNFYAGLMFVLFGIAAMVLSRRTLDIGAAAEMGPGFFPYYLGGLLALMGAVLSASALRVRGGNPALVSVAPFLIFLAIIGMAVIAQLLGLSSRAAVATGVLGGCLLAIAVGERTMGLLLGAVALFGLLVKGLGLVLSVTLLLVIAAFASHESRVREVLASIVALSLLAVAVFLYGLNLQMPVWPDAEELSSIFTPAKKR</sequence>
<comment type="caution">
    <text evidence="2">The sequence shown here is derived from an EMBL/GenBank/DDBJ whole genome shotgun (WGS) entry which is preliminary data.</text>
</comment>
<keyword evidence="3" id="KW-1185">Reference proteome</keyword>